<evidence type="ECO:0000313" key="2">
    <source>
        <dbReference type="EMBL" id="KAF9529727.1"/>
    </source>
</evidence>
<feature type="domain" description="F-box" evidence="1">
    <location>
        <begin position="1"/>
        <end position="44"/>
    </location>
</feature>
<reference evidence="2" key="1">
    <citation type="submission" date="2020-11" db="EMBL/GenBank/DDBJ databases">
        <authorList>
            <consortium name="DOE Joint Genome Institute"/>
            <person name="Ahrendt S."/>
            <person name="Riley R."/>
            <person name="Andreopoulos W."/>
            <person name="Labutti K."/>
            <person name="Pangilinan J."/>
            <person name="Ruiz-Duenas F.J."/>
            <person name="Barrasa J.M."/>
            <person name="Sanchez-Garcia M."/>
            <person name="Camarero S."/>
            <person name="Miyauchi S."/>
            <person name="Serrano A."/>
            <person name="Linde D."/>
            <person name="Babiker R."/>
            <person name="Drula E."/>
            <person name="Ayuso-Fernandez I."/>
            <person name="Pacheco R."/>
            <person name="Padilla G."/>
            <person name="Ferreira P."/>
            <person name="Barriuso J."/>
            <person name="Kellner H."/>
            <person name="Castanera R."/>
            <person name="Alfaro M."/>
            <person name="Ramirez L."/>
            <person name="Pisabarro A.G."/>
            <person name="Kuo A."/>
            <person name="Tritt A."/>
            <person name="Lipzen A."/>
            <person name="He G."/>
            <person name="Yan M."/>
            <person name="Ng V."/>
            <person name="Cullen D."/>
            <person name="Martin F."/>
            <person name="Rosso M.-N."/>
            <person name="Henrissat B."/>
            <person name="Hibbett D."/>
            <person name="Martinez A.T."/>
            <person name="Grigoriev I.V."/>
        </authorList>
    </citation>
    <scope>NUCLEOTIDE SEQUENCE</scope>
    <source>
        <strain evidence="2">CBS 506.95</strain>
    </source>
</reference>
<keyword evidence="3" id="KW-1185">Reference proteome</keyword>
<sequence length="505" mass="56413">MDRLPVDVALYILRFCRLQDTLAVALVCTSLNALTTQRGFWITALQNERHFKPIACTHNEDLTKHELARLRTIALRTLRLERNWTSEKPQLLGPVKTVVLGLPRLDTLFQIPGTWLYVFHCPATECIELWDVGQGKKIAEPIPIGRNVWDVSPGEDLCGKFSMGLLAAKDNGAIYKLMVVCVKHGGTNTPTLCLTLEVDLISPAEHWAVFIDVDVVGTLCYSYEMEKLCVTAVNRSTGQQTFITTDLPSEEVPLAIVHMAQSGTAIVKGDLCIIFAETYRSWIFTLPRRYLPTNDNPACLKLAHLNWGPNFATFGNLSDDEDEDEPESIHLNVLTANDTYGVLAISLDKRDTWEHSNTGGVPIRRELGLTAWVTVPPSDSNIGFPVHLEPLPLEEAIAGTLQSLRDPETDNPWLLIVQTLSGRKSLLLTNITPEDADPDIEEQLVLRLVHCEPEAENEDERIYYRDLEIPSFINLSKVHGLFLDDHMGVVTMVDTKGVLYALPMA</sequence>
<dbReference type="CDD" id="cd09917">
    <property type="entry name" value="F-box_SF"/>
    <property type="match status" value="1"/>
</dbReference>
<comment type="caution">
    <text evidence="2">The sequence shown here is derived from an EMBL/GenBank/DDBJ whole genome shotgun (WGS) entry which is preliminary data.</text>
</comment>
<gene>
    <name evidence="2" type="ORF">CPB83DRAFT_893246</name>
</gene>
<dbReference type="PROSITE" id="PS50181">
    <property type="entry name" value="FBOX"/>
    <property type="match status" value="1"/>
</dbReference>
<proteinExistence type="predicted"/>
<evidence type="ECO:0000259" key="1">
    <source>
        <dbReference type="PROSITE" id="PS50181"/>
    </source>
</evidence>
<dbReference type="SUPFAM" id="SSF81383">
    <property type="entry name" value="F-box domain"/>
    <property type="match status" value="1"/>
</dbReference>
<dbReference type="OrthoDB" id="2937711at2759"/>
<dbReference type="InterPro" id="IPR001810">
    <property type="entry name" value="F-box_dom"/>
</dbReference>
<dbReference type="AlphaFoldDB" id="A0A9P6JQJ8"/>
<dbReference type="Pfam" id="PF12937">
    <property type="entry name" value="F-box-like"/>
    <property type="match status" value="1"/>
</dbReference>
<name>A0A9P6JQJ8_9AGAR</name>
<dbReference type="Gene3D" id="1.20.1280.50">
    <property type="match status" value="1"/>
</dbReference>
<protein>
    <recommendedName>
        <fullName evidence="1">F-box domain-containing protein</fullName>
    </recommendedName>
</protein>
<dbReference type="EMBL" id="MU157844">
    <property type="protein sequence ID" value="KAF9529727.1"/>
    <property type="molecule type" value="Genomic_DNA"/>
</dbReference>
<evidence type="ECO:0000313" key="3">
    <source>
        <dbReference type="Proteomes" id="UP000807306"/>
    </source>
</evidence>
<dbReference type="Proteomes" id="UP000807306">
    <property type="component" value="Unassembled WGS sequence"/>
</dbReference>
<organism evidence="2 3">
    <name type="scientific">Crepidotus variabilis</name>
    <dbReference type="NCBI Taxonomy" id="179855"/>
    <lineage>
        <taxon>Eukaryota</taxon>
        <taxon>Fungi</taxon>
        <taxon>Dikarya</taxon>
        <taxon>Basidiomycota</taxon>
        <taxon>Agaricomycotina</taxon>
        <taxon>Agaricomycetes</taxon>
        <taxon>Agaricomycetidae</taxon>
        <taxon>Agaricales</taxon>
        <taxon>Agaricineae</taxon>
        <taxon>Crepidotaceae</taxon>
        <taxon>Crepidotus</taxon>
    </lineage>
</organism>
<dbReference type="InterPro" id="IPR036047">
    <property type="entry name" value="F-box-like_dom_sf"/>
</dbReference>
<accession>A0A9P6JQJ8</accession>